<evidence type="ECO:0000256" key="2">
    <source>
        <dbReference type="ARBA" id="ARBA00023172"/>
    </source>
</evidence>
<name>A0A1B1A8N3_9RHOB</name>
<gene>
    <name evidence="4" type="ORF">K529_019400</name>
</gene>
<dbReference type="PANTHER" id="PTHR30349:SF64">
    <property type="entry name" value="PROPHAGE INTEGRASE INTD-RELATED"/>
    <property type="match status" value="1"/>
</dbReference>
<dbReference type="Gene3D" id="1.10.443.10">
    <property type="entry name" value="Intergrase catalytic core"/>
    <property type="match status" value="1"/>
</dbReference>
<proteinExistence type="predicted"/>
<protein>
    <submittedName>
        <fullName evidence="4">Integrase</fullName>
    </submittedName>
</protein>
<dbReference type="InterPro" id="IPR002104">
    <property type="entry name" value="Integrase_catalytic"/>
</dbReference>
<dbReference type="Pfam" id="PF00589">
    <property type="entry name" value="Phage_integrase"/>
    <property type="match status" value="1"/>
</dbReference>
<organism evidence="4 5">
    <name type="scientific">Tritonibacter mobilis F1926</name>
    <dbReference type="NCBI Taxonomy" id="1265309"/>
    <lineage>
        <taxon>Bacteria</taxon>
        <taxon>Pseudomonadati</taxon>
        <taxon>Pseudomonadota</taxon>
        <taxon>Alphaproteobacteria</taxon>
        <taxon>Rhodobacterales</taxon>
        <taxon>Paracoccaceae</taxon>
        <taxon>Tritonibacter</taxon>
    </lineage>
</organism>
<dbReference type="GO" id="GO:0006310">
    <property type="term" value="P:DNA recombination"/>
    <property type="evidence" value="ECO:0007669"/>
    <property type="project" value="UniProtKB-KW"/>
</dbReference>
<dbReference type="PROSITE" id="PS51898">
    <property type="entry name" value="TYR_RECOMBINASE"/>
    <property type="match status" value="1"/>
</dbReference>
<sequence length="360" mass="39822">MPLKLIQRNGTGNYYLRGSVAGTKVYASTHTSDRQAAENIRIRTEAQLLERASLGRKATVTFAEAALNYMNAGGEARFLAPILRHFGPNTKLSEIDNATVSTAAERLYPTAQPATVNRQLITPISAILAMAAEDGLCTPVKLRRRKVTTQKTRWLTPEEFEVLAKEMTPHLTQIVGFMIGTGARVSETLNLQASTLYLSTGQAMLNKTKNGQPRMVRFPARAARMMQVRELPTIGSIFTTDHGKRYETGRILANGKRDGASIKTAFNRARDAAGLDSTGPDKVTPHTIRHTWATWHYAQNRDFGALLDLGGWSSADVANIYRKIAPDDLAGRLLQHGWDFRHAGWLDPLETSPLRSLRQT</sequence>
<dbReference type="EMBL" id="CP015231">
    <property type="protein sequence ID" value="ANP42932.1"/>
    <property type="molecule type" value="Genomic_DNA"/>
</dbReference>
<dbReference type="InterPro" id="IPR011010">
    <property type="entry name" value="DNA_brk_join_enz"/>
</dbReference>
<geneLocation type="plasmid" evidence="4 5">
    <name>unnamed1</name>
</geneLocation>
<dbReference type="GeneID" id="28252048"/>
<keyword evidence="1" id="KW-0229">DNA integration</keyword>
<dbReference type="GO" id="GO:0003677">
    <property type="term" value="F:DNA binding"/>
    <property type="evidence" value="ECO:0007669"/>
    <property type="project" value="InterPro"/>
</dbReference>
<evidence type="ECO:0000313" key="5">
    <source>
        <dbReference type="Proteomes" id="UP000013243"/>
    </source>
</evidence>
<evidence type="ECO:0000259" key="3">
    <source>
        <dbReference type="PROSITE" id="PS51898"/>
    </source>
</evidence>
<dbReference type="InterPro" id="IPR013762">
    <property type="entry name" value="Integrase-like_cat_sf"/>
</dbReference>
<dbReference type="RefSeq" id="WP_005612441.1">
    <property type="nucleotide sequence ID" value="NZ_CP015231.1"/>
</dbReference>
<dbReference type="PANTHER" id="PTHR30349">
    <property type="entry name" value="PHAGE INTEGRASE-RELATED"/>
    <property type="match status" value="1"/>
</dbReference>
<accession>A0A1B1A8N3</accession>
<reference evidence="4 5" key="1">
    <citation type="journal article" date="2016" name="ISME J.">
        <title>Global occurrence and heterogeneity of the Roseobacter-clade species Ruegeria mobilis.</title>
        <authorList>
            <person name="Sonnenschein E."/>
            <person name="Gram L."/>
        </authorList>
    </citation>
    <scope>NUCLEOTIDE SEQUENCE [LARGE SCALE GENOMIC DNA]</scope>
    <source>
        <strain evidence="4 5">F1926</strain>
        <plasmid evidence="4 5">unnamed1</plasmid>
    </source>
</reference>
<evidence type="ECO:0000256" key="1">
    <source>
        <dbReference type="ARBA" id="ARBA00022908"/>
    </source>
</evidence>
<dbReference type="AlphaFoldDB" id="A0A1B1A8N3"/>
<dbReference type="SUPFAM" id="SSF56349">
    <property type="entry name" value="DNA breaking-rejoining enzymes"/>
    <property type="match status" value="1"/>
</dbReference>
<keyword evidence="2" id="KW-0233">DNA recombination</keyword>
<feature type="domain" description="Tyr recombinase" evidence="3">
    <location>
        <begin position="150"/>
        <end position="334"/>
    </location>
</feature>
<dbReference type="GO" id="GO:0015074">
    <property type="term" value="P:DNA integration"/>
    <property type="evidence" value="ECO:0007669"/>
    <property type="project" value="UniProtKB-KW"/>
</dbReference>
<dbReference type="OrthoDB" id="9808346at2"/>
<evidence type="ECO:0000313" key="4">
    <source>
        <dbReference type="EMBL" id="ANP42932.1"/>
    </source>
</evidence>
<dbReference type="KEGG" id="rmb:K529_019400"/>
<dbReference type="InterPro" id="IPR050090">
    <property type="entry name" value="Tyrosine_recombinase_XerCD"/>
</dbReference>
<keyword evidence="4" id="KW-0614">Plasmid</keyword>
<dbReference type="Proteomes" id="UP000013243">
    <property type="component" value="Plasmid unnamed1"/>
</dbReference>